<evidence type="ECO:0000256" key="5">
    <source>
        <dbReference type="ARBA" id="ARBA00023172"/>
    </source>
</evidence>
<evidence type="ECO:0000256" key="4">
    <source>
        <dbReference type="ARBA" id="ARBA00023125"/>
    </source>
</evidence>
<dbReference type="PROSITE" id="PS51900">
    <property type="entry name" value="CB"/>
    <property type="match status" value="1"/>
</dbReference>
<dbReference type="InterPro" id="IPR050808">
    <property type="entry name" value="Phage_Integrase"/>
</dbReference>
<dbReference type="InterPro" id="IPR013762">
    <property type="entry name" value="Integrase-like_cat_sf"/>
</dbReference>
<dbReference type="InterPro" id="IPR010998">
    <property type="entry name" value="Integrase_recombinase_N"/>
</dbReference>
<evidence type="ECO:0000256" key="3">
    <source>
        <dbReference type="ARBA" id="ARBA00022908"/>
    </source>
</evidence>
<dbReference type="InterPro" id="IPR044068">
    <property type="entry name" value="CB"/>
</dbReference>
<dbReference type="InterPro" id="IPR004107">
    <property type="entry name" value="Integrase_SAM-like_N"/>
</dbReference>
<dbReference type="PROSITE" id="PS51898">
    <property type="entry name" value="TYR_RECOMBINASE"/>
    <property type="match status" value="1"/>
</dbReference>
<proteinExistence type="inferred from homology"/>
<keyword evidence="4 6" id="KW-0238">DNA-binding</keyword>
<evidence type="ECO:0000313" key="9">
    <source>
        <dbReference type="EMBL" id="PRR79266.1"/>
    </source>
</evidence>
<dbReference type="RefSeq" id="WP_106063090.1">
    <property type="nucleotide sequence ID" value="NZ_PVXO01000028.1"/>
</dbReference>
<dbReference type="GO" id="GO:0015074">
    <property type="term" value="P:DNA integration"/>
    <property type="evidence" value="ECO:0007669"/>
    <property type="project" value="UniProtKB-KW"/>
</dbReference>
<dbReference type="GO" id="GO:0003677">
    <property type="term" value="F:DNA binding"/>
    <property type="evidence" value="ECO:0007669"/>
    <property type="project" value="UniProtKB-UniRule"/>
</dbReference>
<organism evidence="9 10">
    <name type="scientific">Clostridium liquoris</name>
    <dbReference type="NCBI Taxonomy" id="1289519"/>
    <lineage>
        <taxon>Bacteria</taxon>
        <taxon>Bacillati</taxon>
        <taxon>Bacillota</taxon>
        <taxon>Clostridia</taxon>
        <taxon>Eubacteriales</taxon>
        <taxon>Clostridiaceae</taxon>
        <taxon>Clostridium</taxon>
    </lineage>
</organism>
<evidence type="ECO:0000256" key="6">
    <source>
        <dbReference type="PROSITE-ProRule" id="PRU01248"/>
    </source>
</evidence>
<dbReference type="Gene3D" id="1.10.443.10">
    <property type="entry name" value="Intergrase catalytic core"/>
    <property type="match status" value="1"/>
</dbReference>
<evidence type="ECO:0000313" key="10">
    <source>
        <dbReference type="Proteomes" id="UP000239706"/>
    </source>
</evidence>
<keyword evidence="3" id="KW-0229">DNA integration</keyword>
<feature type="domain" description="Core-binding (CB)" evidence="8">
    <location>
        <begin position="74"/>
        <end position="155"/>
    </location>
</feature>
<dbReference type="InterPro" id="IPR002104">
    <property type="entry name" value="Integrase_catalytic"/>
</dbReference>
<name>A0A2T0B5V9_9CLOT</name>
<feature type="domain" description="Tyr recombinase" evidence="7">
    <location>
        <begin position="211"/>
        <end position="427"/>
    </location>
</feature>
<dbReference type="CDD" id="cd01189">
    <property type="entry name" value="INT_ICEBs1_C_like"/>
    <property type="match status" value="1"/>
</dbReference>
<accession>A0A2T0B5V9</accession>
<dbReference type="AlphaFoldDB" id="A0A2T0B5V9"/>
<evidence type="ECO:0000256" key="2">
    <source>
        <dbReference type="ARBA" id="ARBA00008857"/>
    </source>
</evidence>
<dbReference type="PANTHER" id="PTHR30629:SF6">
    <property type="entry name" value="PROPHAGE INTEGRASE INTA-RELATED"/>
    <property type="match status" value="1"/>
</dbReference>
<protein>
    <submittedName>
        <fullName evidence="9">Site-specific tyrosine recombinase XerC</fullName>
    </submittedName>
</protein>
<comment type="caution">
    <text evidence="9">The sequence shown here is derived from an EMBL/GenBank/DDBJ whole genome shotgun (WGS) entry which is preliminary data.</text>
</comment>
<dbReference type="EMBL" id="PVXO01000028">
    <property type="protein sequence ID" value="PRR79266.1"/>
    <property type="molecule type" value="Genomic_DNA"/>
</dbReference>
<keyword evidence="10" id="KW-1185">Reference proteome</keyword>
<dbReference type="OrthoDB" id="9785687at2"/>
<comment type="function">
    <text evidence="1">Site-specific tyrosine recombinase, which acts by catalyzing the cutting and rejoining of the recombining DNA molecules.</text>
</comment>
<evidence type="ECO:0000259" key="8">
    <source>
        <dbReference type="PROSITE" id="PS51900"/>
    </source>
</evidence>
<dbReference type="SUPFAM" id="SSF56349">
    <property type="entry name" value="DNA breaking-rejoining enzymes"/>
    <property type="match status" value="1"/>
</dbReference>
<evidence type="ECO:0000256" key="1">
    <source>
        <dbReference type="ARBA" id="ARBA00003283"/>
    </source>
</evidence>
<gene>
    <name evidence="9" type="ORF">CLLI_09400</name>
</gene>
<dbReference type="Gene3D" id="1.10.150.130">
    <property type="match status" value="1"/>
</dbReference>
<dbReference type="Proteomes" id="UP000239706">
    <property type="component" value="Unassembled WGS sequence"/>
</dbReference>
<reference evidence="9 10" key="1">
    <citation type="submission" date="2018-03" db="EMBL/GenBank/DDBJ databases">
        <title>Genome sequence of Clostridium liquoris DSM 100320.</title>
        <authorList>
            <person name="Poehlein A."/>
            <person name="Daniel R."/>
        </authorList>
    </citation>
    <scope>NUCLEOTIDE SEQUENCE [LARGE SCALE GENOMIC DNA]</scope>
    <source>
        <strain evidence="9 10">DSM 100320</strain>
    </source>
</reference>
<dbReference type="PANTHER" id="PTHR30629">
    <property type="entry name" value="PROPHAGE INTEGRASE"/>
    <property type="match status" value="1"/>
</dbReference>
<sequence>MASVKRVEHKSGRVVYRIVICQGYDKQGNKLVKNLTYSVNQSATPKQQEKEAFKYALDMEDKIKYGYDFDAEKMSFEDFAYKWLESVKDNIAYGTYTGYKQVLESRIIPYFKGYKVAYIKTPHIEAFYKTLVSDYSTGTIKRFANVLNLIFKTAKRYSMIENNPCQDAQKPKRKDEDEGLKFFTPKQGLMFMKSLDMSYEVTYKGHKRIDDTGKPYYVNDYVESYTVPTQYKVFFAISLFCGFRKGETLALHWGDIDLKNKKISISKSVGMTENGFDYKEPKTKQSVRTVTIPDYILPLLKQYRMEYMQTRFQHGTAWRGDMNNGGNLFIQADGKLMGHTTPYQYFTKHLHRYNEWVQNNPNKAKVENLEELPIIPLHGLRHSCATLLNSIDVNIIAISKTLGHSTCSTTMNIYAHSFEEQQEEVAVKLNEFLQIHA</sequence>
<comment type="similarity">
    <text evidence="2">Belongs to the 'phage' integrase family.</text>
</comment>
<keyword evidence="5" id="KW-0233">DNA recombination</keyword>
<evidence type="ECO:0000259" key="7">
    <source>
        <dbReference type="PROSITE" id="PS51898"/>
    </source>
</evidence>
<dbReference type="Pfam" id="PF14659">
    <property type="entry name" value="Phage_int_SAM_3"/>
    <property type="match status" value="1"/>
</dbReference>
<dbReference type="GO" id="GO:0006310">
    <property type="term" value="P:DNA recombination"/>
    <property type="evidence" value="ECO:0007669"/>
    <property type="project" value="UniProtKB-KW"/>
</dbReference>
<dbReference type="InterPro" id="IPR011010">
    <property type="entry name" value="DNA_brk_join_enz"/>
</dbReference>
<dbReference type="Pfam" id="PF00589">
    <property type="entry name" value="Phage_integrase"/>
    <property type="match status" value="1"/>
</dbReference>